<feature type="chain" id="PRO_5045435618" description="VCBS repeat-containing protein" evidence="1">
    <location>
        <begin position="24"/>
        <end position="511"/>
    </location>
</feature>
<protein>
    <recommendedName>
        <fullName evidence="4">VCBS repeat-containing protein</fullName>
    </recommendedName>
</protein>
<evidence type="ECO:0000313" key="2">
    <source>
        <dbReference type="EMBL" id="CAH2032624.1"/>
    </source>
</evidence>
<organism evidence="2 3">
    <name type="scientific">Trichlorobacter ammonificans</name>
    <dbReference type="NCBI Taxonomy" id="2916410"/>
    <lineage>
        <taxon>Bacteria</taxon>
        <taxon>Pseudomonadati</taxon>
        <taxon>Thermodesulfobacteriota</taxon>
        <taxon>Desulfuromonadia</taxon>
        <taxon>Geobacterales</taxon>
        <taxon>Geobacteraceae</taxon>
        <taxon>Trichlorobacter</taxon>
    </lineage>
</organism>
<accession>A0ABN8HM02</accession>
<keyword evidence="3" id="KW-1185">Reference proteome</keyword>
<sequence length="511" mass="56353">MKRIALGIVMVFFVAASALQAFGAEPLRVFVGEFTVVGGQAKEDARSAVQALLASRIGGPRILAVASAAEAEVTVNGTYLVIGKNYSLDAVAKGTDGQTISRTFVQGEGGQEVLFGAAGALAEKLSADLVKQADAGRIPRVSRGAGAVQPPVAAKAVVPSDIVRADAAPVQRMPQADIIRSEEFRRGTPNAGEIRRLDGVFNLMTPGGAGADGKRLLFLATSRTVQLHREGETHAIAGFTVGVAQKIIGLDYVDGDGNGTPELYVTVMNQGEVASQVWELKNNKLVKVAEDIPYFFRAIALAGGPFKLYAQEQGRGRDQFYGDVFEVTRKGKKIIRKARVPMPRYGNIFSFNQFRANGELLTVVYHEENYLIVYDKTQKELWRSNDRFGGSELYYQVEDLDNARISGDKYRWFFLNQRMQVTTKNELLVGKNEGFFVIGNARMYKKGAVYSLYWNGAALEEAWRTKDTQNYMPDFYFDESRNELLLLQLNQREDVLLRTKGASSLQIKKVE</sequence>
<evidence type="ECO:0000313" key="3">
    <source>
        <dbReference type="Proteomes" id="UP001295463"/>
    </source>
</evidence>
<name>A0ABN8HM02_9BACT</name>
<evidence type="ECO:0008006" key="4">
    <source>
        <dbReference type="Google" id="ProtNLM"/>
    </source>
</evidence>
<feature type="signal peptide" evidence="1">
    <location>
        <begin position="1"/>
        <end position="23"/>
    </location>
</feature>
<dbReference type="Proteomes" id="UP001295463">
    <property type="component" value="Chromosome"/>
</dbReference>
<proteinExistence type="predicted"/>
<dbReference type="EMBL" id="OW150024">
    <property type="protein sequence ID" value="CAH2032624.1"/>
    <property type="molecule type" value="Genomic_DNA"/>
</dbReference>
<evidence type="ECO:0000256" key="1">
    <source>
        <dbReference type="SAM" id="SignalP"/>
    </source>
</evidence>
<keyword evidence="1" id="KW-0732">Signal</keyword>
<gene>
    <name evidence="2" type="ORF">GEAMG1_2788</name>
</gene>
<reference evidence="2 3" key="1">
    <citation type="submission" date="2022-03" db="EMBL/GenBank/DDBJ databases">
        <authorList>
            <person name="Koch H."/>
        </authorList>
    </citation>
    <scope>NUCLEOTIDE SEQUENCE [LARGE SCALE GENOMIC DNA]</scope>
    <source>
        <strain evidence="2 3">G1</strain>
    </source>
</reference>